<dbReference type="EMBL" id="BKCJ010134707">
    <property type="protein sequence ID" value="GEX85667.1"/>
    <property type="molecule type" value="Genomic_DNA"/>
</dbReference>
<keyword evidence="2" id="KW-0812">Transmembrane</keyword>
<proteinExistence type="predicted"/>
<feature type="region of interest" description="Disordered" evidence="1">
    <location>
        <begin position="313"/>
        <end position="332"/>
    </location>
</feature>
<feature type="transmembrane region" description="Helical" evidence="2">
    <location>
        <begin position="20"/>
        <end position="45"/>
    </location>
</feature>
<name>A0A699HCF4_TANCI</name>
<accession>A0A699HCF4</accession>
<evidence type="ECO:0000256" key="1">
    <source>
        <dbReference type="SAM" id="MobiDB-lite"/>
    </source>
</evidence>
<keyword evidence="2" id="KW-0472">Membrane</keyword>
<feature type="compositionally biased region" description="Basic and acidic residues" evidence="1">
    <location>
        <begin position="313"/>
        <end position="324"/>
    </location>
</feature>
<evidence type="ECO:0000313" key="3">
    <source>
        <dbReference type="EMBL" id="GEX85667.1"/>
    </source>
</evidence>
<keyword evidence="3" id="KW-0548">Nucleotidyltransferase</keyword>
<comment type="caution">
    <text evidence="3">The sequence shown here is derived from an EMBL/GenBank/DDBJ whole genome shotgun (WGS) entry which is preliminary data.</text>
</comment>
<gene>
    <name evidence="3" type="ORF">Tci_357642</name>
</gene>
<sequence length="478" mass="54217">MGYSSNSKEDQARQISNSVFVTIFLIMICCAICGRCVAIMVRLLMSTSLSRNLKLDWSFRLHANVVRFHRDPKPSVWKPKDSYEGTKPGVNVGNSVGSFASVLKKGNPVYSPFEDSQPSLVLDDTCNSDRDLSMSLMGKVKNISSLSNLYLTIKEEGLPLKVWTQNTFNKIASKWGKLVEVEDYGVSSFSHKRLCLRTKFVDLIGERFKVIVQGRLYLIRVKELKPWVPDFHDKKYGSSSSDGEQFEEDDGQVSGTKKQDKVNNDDNEVDRVYETSFGCDQDSMHENLNKLPVDEVHSEDPFKIYDILEKKKENTGHSSEEEPKFLSGFTPIDKDGEEEVTYHIDHPEIAENNMEPGISNDSSQRCKNLFSKVQNGGSFLDVMDELVKVGQTIGYNMEGCMNNIGSIIGSQGDVKHLSDHLLILMRELNVDFGSISFRVFHSWFNMEGFDKMVEHSWKNSNFVETNGMVLLKKKLQML</sequence>
<keyword evidence="3" id="KW-0808">Transferase</keyword>
<protein>
    <submittedName>
        <fullName evidence="3">RNA-directed DNA polymerase, eukaryota, nucleotide-binding alpha-beta plait domain protein</fullName>
    </submittedName>
</protein>
<evidence type="ECO:0000256" key="2">
    <source>
        <dbReference type="SAM" id="Phobius"/>
    </source>
</evidence>
<keyword evidence="3" id="KW-0695">RNA-directed DNA polymerase</keyword>
<feature type="compositionally biased region" description="Basic and acidic residues" evidence="1">
    <location>
        <begin position="257"/>
        <end position="267"/>
    </location>
</feature>
<dbReference type="GO" id="GO:0003964">
    <property type="term" value="F:RNA-directed DNA polymerase activity"/>
    <property type="evidence" value="ECO:0007669"/>
    <property type="project" value="UniProtKB-KW"/>
</dbReference>
<reference evidence="3" key="1">
    <citation type="journal article" date="2019" name="Sci. Rep.">
        <title>Draft genome of Tanacetum cinerariifolium, the natural source of mosquito coil.</title>
        <authorList>
            <person name="Yamashiro T."/>
            <person name="Shiraishi A."/>
            <person name="Satake H."/>
            <person name="Nakayama K."/>
        </authorList>
    </citation>
    <scope>NUCLEOTIDE SEQUENCE</scope>
</reference>
<feature type="region of interest" description="Disordered" evidence="1">
    <location>
        <begin position="236"/>
        <end position="267"/>
    </location>
</feature>
<dbReference type="AlphaFoldDB" id="A0A699HCF4"/>
<organism evidence="3">
    <name type="scientific">Tanacetum cinerariifolium</name>
    <name type="common">Dalmatian daisy</name>
    <name type="synonym">Chrysanthemum cinerariifolium</name>
    <dbReference type="NCBI Taxonomy" id="118510"/>
    <lineage>
        <taxon>Eukaryota</taxon>
        <taxon>Viridiplantae</taxon>
        <taxon>Streptophyta</taxon>
        <taxon>Embryophyta</taxon>
        <taxon>Tracheophyta</taxon>
        <taxon>Spermatophyta</taxon>
        <taxon>Magnoliopsida</taxon>
        <taxon>eudicotyledons</taxon>
        <taxon>Gunneridae</taxon>
        <taxon>Pentapetalae</taxon>
        <taxon>asterids</taxon>
        <taxon>campanulids</taxon>
        <taxon>Asterales</taxon>
        <taxon>Asteraceae</taxon>
        <taxon>Asteroideae</taxon>
        <taxon>Anthemideae</taxon>
        <taxon>Anthemidinae</taxon>
        <taxon>Tanacetum</taxon>
    </lineage>
</organism>
<keyword evidence="2" id="KW-1133">Transmembrane helix</keyword>